<dbReference type="SUPFAM" id="SSF89372">
    <property type="entry name" value="Fucose-specific lectin"/>
    <property type="match status" value="1"/>
</dbReference>
<name>A0ABV9Y2U4_9PSEU</name>
<dbReference type="Proteomes" id="UP001595833">
    <property type="component" value="Unassembled WGS sequence"/>
</dbReference>
<evidence type="ECO:0000313" key="3">
    <source>
        <dbReference type="Proteomes" id="UP001595833"/>
    </source>
</evidence>
<protein>
    <recommendedName>
        <fullName evidence="1">PLL-like beta propeller domain-containing protein</fullName>
    </recommendedName>
</protein>
<dbReference type="Gene3D" id="2.120.10.70">
    <property type="entry name" value="Fucose-specific lectin"/>
    <property type="match status" value="1"/>
</dbReference>
<comment type="caution">
    <text evidence="2">The sequence shown here is derived from an EMBL/GenBank/DDBJ whole genome shotgun (WGS) entry which is preliminary data.</text>
</comment>
<dbReference type="Pfam" id="PF26607">
    <property type="entry name" value="DUF8189"/>
    <property type="match status" value="1"/>
</dbReference>
<evidence type="ECO:0000259" key="1">
    <source>
        <dbReference type="Pfam" id="PF26607"/>
    </source>
</evidence>
<organism evidence="2 3">
    <name type="scientific">Saccharothrix xinjiangensis</name>
    <dbReference type="NCBI Taxonomy" id="204798"/>
    <lineage>
        <taxon>Bacteria</taxon>
        <taxon>Bacillati</taxon>
        <taxon>Actinomycetota</taxon>
        <taxon>Actinomycetes</taxon>
        <taxon>Pseudonocardiales</taxon>
        <taxon>Pseudonocardiaceae</taxon>
        <taxon>Saccharothrix</taxon>
    </lineage>
</organism>
<dbReference type="EMBL" id="JBHSJB010000017">
    <property type="protein sequence ID" value="MFC5055832.1"/>
    <property type="molecule type" value="Genomic_DNA"/>
</dbReference>
<sequence>MGALLHGADRRARGLEPTDLEQRLLDLAEAYLPGDELVAFGGVYRDAVTRGPVDVLPEAVTGLPVETGYGLADLLDALPAIGEHALAQPNVRVVDVTALDGDAPIDDEEFAAALVEYGRGTTILTAPGPQATDVGPASAPLRLHSFHCDRKSGEVGRDEIYWALAAGSDGRAKTSGKTREYGSTSTSTWHTFDANTFLFNGEVEKYVSCEIQCWEADDSSGGFYNSLRGALADFAEAALDLSVRMAEAGDDESKKAAGLAAWFAIGAGLLNAILGWLTNDDDLVVERSFTFDRAALAELASRPKGEFALLFDGGGGGRHTLYLHCGPFVERGGPLRTTTLGASGGWAPGPAVTSGTTAHTPALAAYRGGIHCLVRGLDAHLWHNSFDGTRWTAFTRLPMASTVTPALAALGDRLHAVHRSSHATGTLYWNHFDGTRWSAAVALSGTTTDHAPALVVFNGRLHCLAVEAGSARVTWSSFDGTRWSAFTGLPNYAAGTAAPAAAAFGGKLHLVCRGHGDSGVLRWSTFDGTTWTPSDPLPSGTTGHAPALAVANNKLHCLVRGSGANRTLYSCSHDGTRWNNFTPLGVTSPLPPGLTTLNNTLYAAYIA</sequence>
<dbReference type="InterPro" id="IPR058502">
    <property type="entry name" value="PLL-like_beta-prop"/>
</dbReference>
<gene>
    <name evidence="2" type="ORF">ACFPFM_18985</name>
</gene>
<evidence type="ECO:0000313" key="2">
    <source>
        <dbReference type="EMBL" id="MFC5055832.1"/>
    </source>
</evidence>
<accession>A0ABV9Y2U4</accession>
<reference evidence="3" key="1">
    <citation type="journal article" date="2019" name="Int. J. Syst. Evol. Microbiol.">
        <title>The Global Catalogue of Microorganisms (GCM) 10K type strain sequencing project: providing services to taxonomists for standard genome sequencing and annotation.</title>
        <authorList>
            <consortium name="The Broad Institute Genomics Platform"/>
            <consortium name="The Broad Institute Genome Sequencing Center for Infectious Disease"/>
            <person name="Wu L."/>
            <person name="Ma J."/>
        </authorList>
    </citation>
    <scope>NUCLEOTIDE SEQUENCE [LARGE SCALE GENOMIC DNA]</scope>
    <source>
        <strain evidence="3">KCTC 12848</strain>
    </source>
</reference>
<dbReference type="RefSeq" id="WP_344040863.1">
    <property type="nucleotide sequence ID" value="NZ_BAAAKE010000025.1"/>
</dbReference>
<keyword evidence="3" id="KW-1185">Reference proteome</keyword>
<feature type="domain" description="PLL-like beta propeller" evidence="1">
    <location>
        <begin position="376"/>
        <end position="584"/>
    </location>
</feature>
<proteinExistence type="predicted"/>